<organism evidence="2 3">
    <name type="scientific">Sphingobacterium kitahiroshimense</name>
    <dbReference type="NCBI Taxonomy" id="470446"/>
    <lineage>
        <taxon>Bacteria</taxon>
        <taxon>Pseudomonadati</taxon>
        <taxon>Bacteroidota</taxon>
        <taxon>Sphingobacteriia</taxon>
        <taxon>Sphingobacteriales</taxon>
        <taxon>Sphingobacteriaceae</taxon>
        <taxon>Sphingobacterium</taxon>
    </lineage>
</organism>
<comment type="caution">
    <text evidence="2">The sequence shown here is derived from an EMBL/GenBank/DDBJ whole genome shotgun (WGS) entry which is preliminary data.</text>
</comment>
<accession>A0ABV0BYC1</accession>
<reference evidence="2 3" key="1">
    <citation type="submission" date="2024-04" db="EMBL/GenBank/DDBJ databases">
        <title>WGS of bacteria from Torrens River.</title>
        <authorList>
            <person name="Wyrsch E.R."/>
            <person name="Drigo B."/>
        </authorList>
    </citation>
    <scope>NUCLEOTIDE SEQUENCE [LARGE SCALE GENOMIC DNA]</scope>
    <source>
        <strain evidence="2 3">TWI391</strain>
    </source>
</reference>
<dbReference type="InterPro" id="IPR030395">
    <property type="entry name" value="GP_PDE_dom"/>
</dbReference>
<proteinExistence type="predicted"/>
<evidence type="ECO:0000313" key="3">
    <source>
        <dbReference type="Proteomes" id="UP001409291"/>
    </source>
</evidence>
<dbReference type="InterPro" id="IPR017946">
    <property type="entry name" value="PLC-like_Pdiesterase_TIM-brl"/>
</dbReference>
<protein>
    <submittedName>
        <fullName evidence="2">Glycerophosphodiester phosphodiesterase family protein</fullName>
    </submittedName>
</protein>
<dbReference type="PANTHER" id="PTHR46320:SF1">
    <property type="entry name" value="GLYCEROPHOSPHODIESTER PHOSPHODIESTERASE 1"/>
    <property type="match status" value="1"/>
</dbReference>
<gene>
    <name evidence="2" type="ORF">ABE541_18555</name>
</gene>
<dbReference type="Gene3D" id="3.20.20.190">
    <property type="entry name" value="Phosphatidylinositol (PI) phosphodiesterase"/>
    <property type="match status" value="1"/>
</dbReference>
<dbReference type="RefSeq" id="WP_346582047.1">
    <property type="nucleotide sequence ID" value="NZ_JBDJNQ010000009.1"/>
</dbReference>
<keyword evidence="3" id="KW-1185">Reference proteome</keyword>
<evidence type="ECO:0000313" key="2">
    <source>
        <dbReference type="EMBL" id="MEN5379273.1"/>
    </source>
</evidence>
<evidence type="ECO:0000259" key="1">
    <source>
        <dbReference type="PROSITE" id="PS51704"/>
    </source>
</evidence>
<sequence>MIHVLTIFRVLLIVSSILFSVAYGQSGRLLTKLSEKEQHIAAHRGAHKEFPENSIASILEAIRLGVSVVEIDIRSTKDGVLILMHDATVDRTTTGKGKVSQLTYAEIQTLYLRDTPAGAASNCHIPTLKEVLRLCRGKIILDIDFKEENEKYVAKTFELIAAENMEDEVLFFLYDHRLIEKFYKLNPRITLFPRARSMKDLHEILKSKRTSIIHIDESFDNYNELVKLKDQGVILWMNTLGDIDEKALREGSTVYEIFLKKYPYVRIIQTDNPSLWKNMLSGMHRQ</sequence>
<dbReference type="PANTHER" id="PTHR46320">
    <property type="entry name" value="GLYCEROPHOSPHODIESTER PHOSPHODIESTERASE 1"/>
    <property type="match status" value="1"/>
</dbReference>
<dbReference type="CDD" id="cd08566">
    <property type="entry name" value="GDPD_AtGDE_like"/>
    <property type="match status" value="1"/>
</dbReference>
<feature type="domain" description="GP-PDE" evidence="1">
    <location>
        <begin position="38"/>
        <end position="280"/>
    </location>
</feature>
<dbReference type="Proteomes" id="UP001409291">
    <property type="component" value="Unassembled WGS sequence"/>
</dbReference>
<dbReference type="SUPFAM" id="SSF51695">
    <property type="entry name" value="PLC-like phosphodiesterases"/>
    <property type="match status" value="1"/>
</dbReference>
<dbReference type="EMBL" id="JBDJNQ010000009">
    <property type="protein sequence ID" value="MEN5379273.1"/>
    <property type="molecule type" value="Genomic_DNA"/>
</dbReference>
<dbReference type="Pfam" id="PF03009">
    <property type="entry name" value="GDPD"/>
    <property type="match status" value="1"/>
</dbReference>
<name>A0ABV0BYC1_9SPHI</name>
<dbReference type="PROSITE" id="PS51704">
    <property type="entry name" value="GP_PDE"/>
    <property type="match status" value="1"/>
</dbReference>